<keyword evidence="2 7" id="KW-0689">Ribosomal protein</keyword>
<dbReference type="SUPFAM" id="SSF52080">
    <property type="entry name" value="Ribosomal proteins L15p and L18e"/>
    <property type="match status" value="1"/>
</dbReference>
<organism evidence="7 8">
    <name type="scientific">Raphidocelis subcapitata</name>
    <dbReference type="NCBI Taxonomy" id="307507"/>
    <lineage>
        <taxon>Eukaryota</taxon>
        <taxon>Viridiplantae</taxon>
        <taxon>Chlorophyta</taxon>
        <taxon>core chlorophytes</taxon>
        <taxon>Chlorophyceae</taxon>
        <taxon>CS clade</taxon>
        <taxon>Sphaeropleales</taxon>
        <taxon>Selenastraceae</taxon>
        <taxon>Raphidocelis</taxon>
    </lineage>
</organism>
<dbReference type="InterPro" id="IPR005749">
    <property type="entry name" value="Ribosomal_uL15_bac-type"/>
</dbReference>
<feature type="domain" description="Large ribosomal subunit protein uL15/eL18" evidence="6">
    <location>
        <begin position="173"/>
        <end position="249"/>
    </location>
</feature>
<dbReference type="AlphaFoldDB" id="A0A2V0NPF3"/>
<dbReference type="InterPro" id="IPR021131">
    <property type="entry name" value="Ribosomal_uL15/eL18"/>
</dbReference>
<sequence length="325" mass="32573">MQQGALARLLRLARPAATAAAAECCGTPAGAAAAAAAAQGAPASTSGRGCGGGGGAGVLQQLGWGWRGASSSASSSSSGSGGGVPFAARGLSQLAGGVRLNLLREAPGGTRDSKRVGRGNASGRGNYCGRGMKGQKARKGNKPGILFDGGQKELKKLPKAGATPSNPVVHVRLNLGTVADFVKGGRIDASQAITMQDLRNSGAIPKRVLWGVKLLARGADRVDQPLHLQVSAVSASARAAVEAAGGSVTRVYYNGLGLRALLKPEAFEKKGRRLPSAPRAWPPRDEGRFDEIGALPPRREVGAAAPLLPPAPAAAPAGAVTAAAV</sequence>
<evidence type="ECO:0000313" key="8">
    <source>
        <dbReference type="Proteomes" id="UP000247498"/>
    </source>
</evidence>
<protein>
    <submittedName>
        <fullName evidence="7">50S ribosomal protein L15</fullName>
    </submittedName>
</protein>
<feature type="region of interest" description="Disordered" evidence="4">
    <location>
        <begin position="105"/>
        <end position="143"/>
    </location>
</feature>
<dbReference type="PANTHER" id="PTHR12934:SF11">
    <property type="entry name" value="LARGE RIBOSOMAL SUBUNIT PROTEIN UL15M"/>
    <property type="match status" value="1"/>
</dbReference>
<feature type="signal peptide" evidence="5">
    <location>
        <begin position="1"/>
        <end position="21"/>
    </location>
</feature>
<feature type="region of interest" description="Disordered" evidence="4">
    <location>
        <begin position="272"/>
        <end position="291"/>
    </location>
</feature>
<evidence type="ECO:0000313" key="7">
    <source>
        <dbReference type="EMBL" id="GBF89474.1"/>
    </source>
</evidence>
<dbReference type="InterPro" id="IPR036227">
    <property type="entry name" value="Ribosomal_uL15/eL18_sf"/>
</dbReference>
<keyword evidence="5" id="KW-0732">Signal</keyword>
<dbReference type="Proteomes" id="UP000247498">
    <property type="component" value="Unassembled WGS sequence"/>
</dbReference>
<evidence type="ECO:0000256" key="4">
    <source>
        <dbReference type="SAM" id="MobiDB-lite"/>
    </source>
</evidence>
<keyword evidence="3" id="KW-0687">Ribonucleoprotein</keyword>
<comment type="similarity">
    <text evidence="1">Belongs to the universal ribosomal protein uL15 family.</text>
</comment>
<dbReference type="InParanoid" id="A0A2V0NPF3"/>
<dbReference type="GO" id="GO:0003735">
    <property type="term" value="F:structural constituent of ribosome"/>
    <property type="evidence" value="ECO:0007669"/>
    <property type="project" value="InterPro"/>
</dbReference>
<evidence type="ECO:0000259" key="6">
    <source>
        <dbReference type="Pfam" id="PF00828"/>
    </source>
</evidence>
<dbReference type="GO" id="GO:0006412">
    <property type="term" value="P:translation"/>
    <property type="evidence" value="ECO:0007669"/>
    <property type="project" value="InterPro"/>
</dbReference>
<name>A0A2V0NPF3_9CHLO</name>
<gene>
    <name evidence="7" type="ORF">Rsub_02046</name>
</gene>
<dbReference type="OrthoDB" id="361383at2759"/>
<dbReference type="Pfam" id="PF00828">
    <property type="entry name" value="Ribosomal_L27A"/>
    <property type="match status" value="1"/>
</dbReference>
<dbReference type="STRING" id="307507.A0A2V0NPF3"/>
<accession>A0A2V0NPF3</accession>
<dbReference type="Gene3D" id="3.100.10.10">
    <property type="match status" value="1"/>
</dbReference>
<dbReference type="InterPro" id="IPR030878">
    <property type="entry name" value="Ribosomal_uL15"/>
</dbReference>
<dbReference type="HAMAP" id="MF_01341">
    <property type="entry name" value="Ribosomal_uL15"/>
    <property type="match status" value="1"/>
</dbReference>
<reference evidence="7 8" key="1">
    <citation type="journal article" date="2018" name="Sci. Rep.">
        <title>Raphidocelis subcapitata (=Pseudokirchneriella subcapitata) provides an insight into genome evolution and environmental adaptations in the Sphaeropleales.</title>
        <authorList>
            <person name="Suzuki S."/>
            <person name="Yamaguchi H."/>
            <person name="Nakajima N."/>
            <person name="Kawachi M."/>
        </authorList>
    </citation>
    <scope>NUCLEOTIDE SEQUENCE [LARGE SCALE GENOMIC DNA]</scope>
    <source>
        <strain evidence="7 8">NIES-35</strain>
    </source>
</reference>
<evidence type="ECO:0000256" key="3">
    <source>
        <dbReference type="ARBA" id="ARBA00023274"/>
    </source>
</evidence>
<feature type="compositionally biased region" description="Basic and acidic residues" evidence="4">
    <location>
        <begin position="282"/>
        <end position="291"/>
    </location>
</feature>
<dbReference type="GO" id="GO:0005762">
    <property type="term" value="C:mitochondrial large ribosomal subunit"/>
    <property type="evidence" value="ECO:0007669"/>
    <property type="project" value="TreeGrafter"/>
</dbReference>
<evidence type="ECO:0000256" key="2">
    <source>
        <dbReference type="ARBA" id="ARBA00022980"/>
    </source>
</evidence>
<dbReference type="PANTHER" id="PTHR12934">
    <property type="entry name" value="50S RIBOSOMAL PROTEIN L15"/>
    <property type="match status" value="1"/>
</dbReference>
<feature type="compositionally biased region" description="Gly residues" evidence="4">
    <location>
        <begin position="120"/>
        <end position="132"/>
    </location>
</feature>
<evidence type="ECO:0000256" key="5">
    <source>
        <dbReference type="SAM" id="SignalP"/>
    </source>
</evidence>
<feature type="chain" id="PRO_5016092495" evidence="5">
    <location>
        <begin position="22"/>
        <end position="325"/>
    </location>
</feature>
<dbReference type="NCBIfam" id="TIGR01071">
    <property type="entry name" value="rplO_bact"/>
    <property type="match status" value="1"/>
</dbReference>
<dbReference type="EMBL" id="BDRX01000010">
    <property type="protein sequence ID" value="GBF89474.1"/>
    <property type="molecule type" value="Genomic_DNA"/>
</dbReference>
<evidence type="ECO:0000256" key="1">
    <source>
        <dbReference type="ARBA" id="ARBA00007320"/>
    </source>
</evidence>
<keyword evidence="8" id="KW-1185">Reference proteome</keyword>
<proteinExistence type="inferred from homology"/>
<comment type="caution">
    <text evidence="7">The sequence shown here is derived from an EMBL/GenBank/DDBJ whole genome shotgun (WGS) entry which is preliminary data.</text>
</comment>